<proteinExistence type="predicted"/>
<evidence type="ECO:0000256" key="1">
    <source>
        <dbReference type="SAM" id="MobiDB-lite"/>
    </source>
</evidence>
<reference evidence="2" key="1">
    <citation type="submission" date="2019-03" db="EMBL/GenBank/DDBJ databases">
        <title>Long read genome sequence of the mycoparasitic Pythium oligandrum ATCC 38472 isolated from sugarbeet rhizosphere.</title>
        <authorList>
            <person name="Gaulin E."/>
        </authorList>
    </citation>
    <scope>NUCLEOTIDE SEQUENCE</scope>
    <source>
        <strain evidence="2">ATCC 38472_TT</strain>
    </source>
</reference>
<sequence>MRVRARELPKDRVLVVVALSCSLLLLSGVMLHSHEDASTSARTFRDGFIVANAQRRTESTSSAPPSIGGGLRGASTQLEVENGTHLTKIKTEDGDEITIKRGANSNKITKISAHEDGMITIENREHTPDDNHEGDMKDRHDDSEDTVRGASDTEPLSTGYEKLSADREIAGDRRIEPRPEENDTEQIVVETGVKKK</sequence>
<organism evidence="2 3">
    <name type="scientific">Pythium oligandrum</name>
    <name type="common">Mycoparasitic fungus</name>
    <dbReference type="NCBI Taxonomy" id="41045"/>
    <lineage>
        <taxon>Eukaryota</taxon>
        <taxon>Sar</taxon>
        <taxon>Stramenopiles</taxon>
        <taxon>Oomycota</taxon>
        <taxon>Peronosporomycetes</taxon>
        <taxon>Pythiales</taxon>
        <taxon>Pythiaceae</taxon>
        <taxon>Pythium</taxon>
    </lineage>
</organism>
<evidence type="ECO:0000313" key="2">
    <source>
        <dbReference type="EMBL" id="TMW68887.1"/>
    </source>
</evidence>
<keyword evidence="3" id="KW-1185">Reference proteome</keyword>
<feature type="region of interest" description="Disordered" evidence="1">
    <location>
        <begin position="124"/>
        <end position="196"/>
    </location>
</feature>
<comment type="caution">
    <text evidence="2">The sequence shown here is derived from an EMBL/GenBank/DDBJ whole genome shotgun (WGS) entry which is preliminary data.</text>
</comment>
<name>A0A8K1CS68_PYTOL</name>
<dbReference type="Proteomes" id="UP000794436">
    <property type="component" value="Unassembled WGS sequence"/>
</dbReference>
<dbReference type="AlphaFoldDB" id="A0A8K1CS68"/>
<accession>A0A8K1CS68</accession>
<protein>
    <submittedName>
        <fullName evidence="2">Uncharacterized protein</fullName>
    </submittedName>
</protein>
<gene>
    <name evidence="2" type="ORF">Poli38472_001043</name>
</gene>
<feature type="compositionally biased region" description="Basic and acidic residues" evidence="1">
    <location>
        <begin position="163"/>
        <end position="181"/>
    </location>
</feature>
<evidence type="ECO:0000313" key="3">
    <source>
        <dbReference type="Proteomes" id="UP000794436"/>
    </source>
</evidence>
<dbReference type="OrthoDB" id="128131at2759"/>
<feature type="compositionally biased region" description="Basic and acidic residues" evidence="1">
    <location>
        <begin position="124"/>
        <end position="147"/>
    </location>
</feature>
<dbReference type="EMBL" id="SPLM01000001">
    <property type="protein sequence ID" value="TMW68887.1"/>
    <property type="molecule type" value="Genomic_DNA"/>
</dbReference>